<reference evidence="1 2" key="1">
    <citation type="submission" date="2017-12" db="EMBL/GenBank/DDBJ databases">
        <authorList>
            <person name="Pombert J.-F."/>
            <person name="Haag K.L."/>
            <person name="Ebert D."/>
        </authorList>
    </citation>
    <scope>NUCLEOTIDE SEQUENCE [LARGE SCALE GENOMIC DNA]</scope>
    <source>
        <strain evidence="1">IL-G-3</strain>
    </source>
</reference>
<keyword evidence="2" id="KW-1185">Reference proteome</keyword>
<dbReference type="Proteomes" id="UP000292282">
    <property type="component" value="Unassembled WGS sequence"/>
</dbReference>
<accession>A0A4Q9LH96</accession>
<dbReference type="VEuPathDB" id="MicrosporidiaDB:CWI38_2499p0010"/>
<protein>
    <submittedName>
        <fullName evidence="1">Uncharacterized protein</fullName>
    </submittedName>
</protein>
<organism evidence="1 2">
    <name type="scientific">Hamiltosporidium tvaerminnensis</name>
    <dbReference type="NCBI Taxonomy" id="1176355"/>
    <lineage>
        <taxon>Eukaryota</taxon>
        <taxon>Fungi</taxon>
        <taxon>Fungi incertae sedis</taxon>
        <taxon>Microsporidia</taxon>
        <taxon>Dubosqiidae</taxon>
        <taxon>Hamiltosporidium</taxon>
    </lineage>
</organism>
<evidence type="ECO:0000313" key="1">
    <source>
        <dbReference type="EMBL" id="TBU06835.1"/>
    </source>
</evidence>
<name>A0A4Q9LH96_9MICR</name>
<comment type="caution">
    <text evidence="1">The sequence shown here is derived from an EMBL/GenBank/DDBJ whole genome shotgun (WGS) entry which is preliminary data.</text>
</comment>
<gene>
    <name evidence="1" type="ORF">CWI38_2499p0010</name>
</gene>
<dbReference type="AlphaFoldDB" id="A0A4Q9LH96"/>
<sequence>LPVINPDSFSKSYLKIITLILIQKPDSKKEKEITSTRLGLWLVSGLGYGNMSSTETKDRVWDKKVFEKIICLENLLLEGKETAEKNKLVRVVKNLVGELKKNIDNHIVKKNCAGKKESGENNLMFTIEIGIDLLETKNN</sequence>
<evidence type="ECO:0000313" key="2">
    <source>
        <dbReference type="Proteomes" id="UP000292282"/>
    </source>
</evidence>
<dbReference type="EMBL" id="PITK01002499">
    <property type="protein sequence ID" value="TBU06835.1"/>
    <property type="molecule type" value="Genomic_DNA"/>
</dbReference>
<feature type="non-terminal residue" evidence="1">
    <location>
        <position position="1"/>
    </location>
</feature>
<proteinExistence type="predicted"/>